<feature type="compositionally biased region" description="Basic residues" evidence="12">
    <location>
        <begin position="431"/>
        <end position="446"/>
    </location>
</feature>
<evidence type="ECO:0000256" key="6">
    <source>
        <dbReference type="ARBA" id="ARBA00022833"/>
    </source>
</evidence>
<feature type="domain" description="C2H2-type" evidence="13">
    <location>
        <begin position="113"/>
        <end position="140"/>
    </location>
</feature>
<keyword evidence="5 11" id="KW-0863">Zinc-finger</keyword>
<dbReference type="PANTHER" id="PTHR24393:SF15">
    <property type="entry name" value="IP01243P-RELATED"/>
    <property type="match status" value="1"/>
</dbReference>
<comment type="similarity">
    <text evidence="2">Belongs to the krueppel C2H2-type zinc-finger protein family.</text>
</comment>
<evidence type="ECO:0000256" key="10">
    <source>
        <dbReference type="ARBA" id="ARBA00023242"/>
    </source>
</evidence>
<feature type="domain" description="C2H2-type" evidence="13">
    <location>
        <begin position="216"/>
        <end position="243"/>
    </location>
</feature>
<evidence type="ECO:0000256" key="3">
    <source>
        <dbReference type="ARBA" id="ARBA00022723"/>
    </source>
</evidence>
<keyword evidence="14" id="KW-1185">Reference proteome</keyword>
<dbReference type="PROSITE" id="PS50157">
    <property type="entry name" value="ZINC_FINGER_C2H2_2"/>
    <property type="match status" value="9"/>
</dbReference>
<keyword evidence="10" id="KW-0539">Nucleus</keyword>
<dbReference type="PANTHER" id="PTHR24393">
    <property type="entry name" value="ZINC FINGER PROTEIN"/>
    <property type="match status" value="1"/>
</dbReference>
<sequence>MNKIWIQKNEKGSQTAVNHEQIYNGGKSYPCRHCKMVFTCKSDLSCHKRIHTGELPYICKVCGTGFSDKGNLTYHEQTHADGKQYKCIYCNKEFTKKAILIQHERCHTGEKPFICTHCQKAFCQKSHLISHNRIHTGEKPYQCTYCEKRFSQTSNLRCHEKLHLVPKPEGVNRKANNNQQMKTHEKPYKCKYCKKAFRQKVNLTTHERTHTGEKPFQCKLCGKSFNQKATLTYHERIHTGLKPYKCTHCQRGFSQKSHLIAHVRTHTSEKPFQCTHCGRAFTQKGTLTVHEKIHTRDKPYKCKKDRITNNKCSNGVRKQSTEKVHTGTPSQSKRLADNKIKCHVENSNRNTGSLKMIAQPSQKSYVANGQSAIRCCPYTSCLERVSKRPGVIDQGDMMKLSTGNVTAEDKDPCALLKIIKMGDHIDSKSSSSKHKKKKKKSKRKKQELHMSPRNTLVVQHSKQSTMNCHPVSFTSTTLDTATVIHEQRSSREGRKVHKAYLCKKQKAINRVFTHCSIRNDSSHSLSDESTKYCYINDLQNQSSSKKNPQCQNYGMMHLKIELELFWKVWVQTFMRNIIIL</sequence>
<evidence type="ECO:0000256" key="7">
    <source>
        <dbReference type="ARBA" id="ARBA00023015"/>
    </source>
</evidence>
<name>A0ABM0MHT4_SACKO</name>
<evidence type="ECO:0000256" key="11">
    <source>
        <dbReference type="PROSITE-ProRule" id="PRU00042"/>
    </source>
</evidence>
<evidence type="ECO:0000256" key="2">
    <source>
        <dbReference type="ARBA" id="ARBA00006991"/>
    </source>
</evidence>
<feature type="domain" description="C2H2-type" evidence="13">
    <location>
        <begin position="188"/>
        <end position="215"/>
    </location>
</feature>
<evidence type="ECO:0000256" key="8">
    <source>
        <dbReference type="ARBA" id="ARBA00023125"/>
    </source>
</evidence>
<feature type="region of interest" description="Disordered" evidence="12">
    <location>
        <begin position="424"/>
        <end position="460"/>
    </location>
</feature>
<feature type="domain" description="C2H2-type" evidence="13">
    <location>
        <begin position="272"/>
        <end position="299"/>
    </location>
</feature>
<feature type="domain" description="C2H2-type" evidence="13">
    <location>
        <begin position="85"/>
        <end position="112"/>
    </location>
</feature>
<dbReference type="RefSeq" id="XP_006819575.1">
    <property type="nucleotide sequence ID" value="XM_006819512.1"/>
</dbReference>
<dbReference type="Proteomes" id="UP000694865">
    <property type="component" value="Unplaced"/>
</dbReference>
<gene>
    <name evidence="15" type="primary">LOC102801908</name>
</gene>
<feature type="domain" description="C2H2-type" evidence="13">
    <location>
        <begin position="29"/>
        <end position="56"/>
    </location>
</feature>
<dbReference type="SMART" id="SM00355">
    <property type="entry name" value="ZnF_C2H2"/>
    <property type="match status" value="9"/>
</dbReference>
<organism evidence="14 15">
    <name type="scientific">Saccoglossus kowalevskii</name>
    <name type="common">Acorn worm</name>
    <dbReference type="NCBI Taxonomy" id="10224"/>
    <lineage>
        <taxon>Eukaryota</taxon>
        <taxon>Metazoa</taxon>
        <taxon>Hemichordata</taxon>
        <taxon>Enteropneusta</taxon>
        <taxon>Harrimaniidae</taxon>
        <taxon>Saccoglossus</taxon>
    </lineage>
</organism>
<evidence type="ECO:0000256" key="4">
    <source>
        <dbReference type="ARBA" id="ARBA00022737"/>
    </source>
</evidence>
<keyword evidence="6" id="KW-0862">Zinc</keyword>
<keyword evidence="4" id="KW-0677">Repeat</keyword>
<dbReference type="Pfam" id="PF00096">
    <property type="entry name" value="zf-C2H2"/>
    <property type="match status" value="6"/>
</dbReference>
<evidence type="ECO:0000256" key="5">
    <source>
        <dbReference type="ARBA" id="ARBA00022771"/>
    </source>
</evidence>
<evidence type="ECO:0000259" key="13">
    <source>
        <dbReference type="PROSITE" id="PS50157"/>
    </source>
</evidence>
<evidence type="ECO:0000256" key="9">
    <source>
        <dbReference type="ARBA" id="ARBA00023163"/>
    </source>
</evidence>
<dbReference type="InterPro" id="IPR013087">
    <property type="entry name" value="Znf_C2H2_type"/>
</dbReference>
<accession>A0ABM0MHT4</accession>
<dbReference type="GeneID" id="102801908"/>
<evidence type="ECO:0000313" key="15">
    <source>
        <dbReference type="RefSeq" id="XP_006819575.1"/>
    </source>
</evidence>
<keyword evidence="9" id="KW-0804">Transcription</keyword>
<dbReference type="SUPFAM" id="SSF57667">
    <property type="entry name" value="beta-beta-alpha zinc fingers"/>
    <property type="match status" value="5"/>
</dbReference>
<keyword evidence="3" id="KW-0479">Metal-binding</keyword>
<evidence type="ECO:0000256" key="12">
    <source>
        <dbReference type="SAM" id="MobiDB-lite"/>
    </source>
</evidence>
<protein>
    <submittedName>
        <fullName evidence="15">Zinc finger protein 568-like</fullName>
    </submittedName>
</protein>
<proteinExistence type="inferred from homology"/>
<comment type="subcellular location">
    <subcellularLocation>
        <location evidence="1">Nucleus</location>
    </subcellularLocation>
</comment>
<keyword evidence="7" id="KW-0805">Transcription regulation</keyword>
<feature type="domain" description="C2H2-type" evidence="13">
    <location>
        <begin position="244"/>
        <end position="271"/>
    </location>
</feature>
<dbReference type="InterPro" id="IPR036236">
    <property type="entry name" value="Znf_C2H2_sf"/>
</dbReference>
<feature type="domain" description="C2H2-type" evidence="13">
    <location>
        <begin position="141"/>
        <end position="168"/>
    </location>
</feature>
<feature type="domain" description="C2H2-type" evidence="13">
    <location>
        <begin position="57"/>
        <end position="84"/>
    </location>
</feature>
<evidence type="ECO:0000313" key="14">
    <source>
        <dbReference type="Proteomes" id="UP000694865"/>
    </source>
</evidence>
<dbReference type="Gene3D" id="3.30.160.60">
    <property type="entry name" value="Classic Zinc Finger"/>
    <property type="match status" value="9"/>
</dbReference>
<reference evidence="15" key="1">
    <citation type="submission" date="2025-08" db="UniProtKB">
        <authorList>
            <consortium name="RefSeq"/>
        </authorList>
    </citation>
    <scope>IDENTIFICATION</scope>
    <source>
        <tissue evidence="15">Testes</tissue>
    </source>
</reference>
<keyword evidence="8" id="KW-0238">DNA-binding</keyword>
<evidence type="ECO:0000256" key="1">
    <source>
        <dbReference type="ARBA" id="ARBA00004123"/>
    </source>
</evidence>
<dbReference type="PROSITE" id="PS00028">
    <property type="entry name" value="ZINC_FINGER_C2H2_1"/>
    <property type="match status" value="9"/>
</dbReference>